<proteinExistence type="predicted"/>
<sequence length="32" mass="3821">MALLATFAAQVCQDWIRFLYYVAYCSIMHIMF</sequence>
<protein>
    <submittedName>
        <fullName evidence="1">Uncharacterized protein</fullName>
    </submittedName>
</protein>
<accession>A0A0A9HHA6</accession>
<reference evidence="1" key="1">
    <citation type="submission" date="2014-09" db="EMBL/GenBank/DDBJ databases">
        <authorList>
            <person name="Magalhaes I.L.F."/>
            <person name="Oliveira U."/>
            <person name="Santos F.R."/>
            <person name="Vidigal T.H.D.A."/>
            <person name="Brescovit A.D."/>
            <person name="Santos A.J."/>
        </authorList>
    </citation>
    <scope>NUCLEOTIDE SEQUENCE</scope>
    <source>
        <tissue evidence="1">Shoot tissue taken approximately 20 cm above the soil surface</tissue>
    </source>
</reference>
<evidence type="ECO:0000313" key="1">
    <source>
        <dbReference type="EMBL" id="JAE36097.1"/>
    </source>
</evidence>
<dbReference type="EMBL" id="GBRH01161799">
    <property type="protein sequence ID" value="JAE36097.1"/>
    <property type="molecule type" value="Transcribed_RNA"/>
</dbReference>
<reference evidence="1" key="2">
    <citation type="journal article" date="2015" name="Data Brief">
        <title>Shoot transcriptome of the giant reed, Arundo donax.</title>
        <authorList>
            <person name="Barrero R.A."/>
            <person name="Guerrero F.D."/>
            <person name="Moolhuijzen P."/>
            <person name="Goolsby J.A."/>
            <person name="Tidwell J."/>
            <person name="Bellgard S.E."/>
            <person name="Bellgard M.I."/>
        </authorList>
    </citation>
    <scope>NUCLEOTIDE SEQUENCE</scope>
    <source>
        <tissue evidence="1">Shoot tissue taken approximately 20 cm above the soil surface</tissue>
    </source>
</reference>
<organism evidence="1">
    <name type="scientific">Arundo donax</name>
    <name type="common">Giant reed</name>
    <name type="synonym">Donax arundinaceus</name>
    <dbReference type="NCBI Taxonomy" id="35708"/>
    <lineage>
        <taxon>Eukaryota</taxon>
        <taxon>Viridiplantae</taxon>
        <taxon>Streptophyta</taxon>
        <taxon>Embryophyta</taxon>
        <taxon>Tracheophyta</taxon>
        <taxon>Spermatophyta</taxon>
        <taxon>Magnoliopsida</taxon>
        <taxon>Liliopsida</taxon>
        <taxon>Poales</taxon>
        <taxon>Poaceae</taxon>
        <taxon>PACMAD clade</taxon>
        <taxon>Arundinoideae</taxon>
        <taxon>Arundineae</taxon>
        <taxon>Arundo</taxon>
    </lineage>
</organism>
<name>A0A0A9HHA6_ARUDO</name>
<dbReference type="AlphaFoldDB" id="A0A0A9HHA6"/>